<proteinExistence type="predicted"/>
<accession>A0AAE0H1D3</accession>
<name>A0AAE0H1D3_9CHLO</name>
<feature type="region of interest" description="Disordered" evidence="1">
    <location>
        <begin position="258"/>
        <end position="279"/>
    </location>
</feature>
<organism evidence="2 3">
    <name type="scientific">Cymbomonas tetramitiformis</name>
    <dbReference type="NCBI Taxonomy" id="36881"/>
    <lineage>
        <taxon>Eukaryota</taxon>
        <taxon>Viridiplantae</taxon>
        <taxon>Chlorophyta</taxon>
        <taxon>Pyramimonadophyceae</taxon>
        <taxon>Pyramimonadales</taxon>
        <taxon>Pyramimonadaceae</taxon>
        <taxon>Cymbomonas</taxon>
    </lineage>
</organism>
<protein>
    <submittedName>
        <fullName evidence="2">Uncharacterized protein</fullName>
    </submittedName>
</protein>
<evidence type="ECO:0000313" key="3">
    <source>
        <dbReference type="Proteomes" id="UP001190700"/>
    </source>
</evidence>
<keyword evidence="3" id="KW-1185">Reference proteome</keyword>
<evidence type="ECO:0000313" key="2">
    <source>
        <dbReference type="EMBL" id="KAK3288030.1"/>
    </source>
</evidence>
<gene>
    <name evidence="2" type="ORF">CYMTET_4486</name>
</gene>
<dbReference type="Proteomes" id="UP001190700">
    <property type="component" value="Unassembled WGS sequence"/>
</dbReference>
<dbReference type="EMBL" id="LGRX02000632">
    <property type="protein sequence ID" value="KAK3288030.1"/>
    <property type="molecule type" value="Genomic_DNA"/>
</dbReference>
<sequence length="279" mass="29767">MNNKCEYCNVKGGHEDWCPTLLWADEPELPKPRDMSGATTGEIISAMYDEGLLSPSKRRPGTGVDLPIPSQLVHGSASTRVHTAAVVDDPASQLLRQLASTRASCSTAANSHTGLENKDCGLPRSPPNPAVNHVELDCERQVSEATPLTLTLPPHVARGPLSSPKSTQRQVGSERDPSTNGTAFTALQHRRSGVAARISPKARTPSLREPASAILRPSDAPSRAPGRGKYCARAGSMFSSESLLADVDTFCDINSLEKLEEANSTVPASPSTRKTGKRR</sequence>
<evidence type="ECO:0000256" key="1">
    <source>
        <dbReference type="SAM" id="MobiDB-lite"/>
    </source>
</evidence>
<feature type="region of interest" description="Disordered" evidence="1">
    <location>
        <begin position="145"/>
        <end position="185"/>
    </location>
</feature>
<reference evidence="2 3" key="1">
    <citation type="journal article" date="2015" name="Genome Biol. Evol.">
        <title>Comparative Genomics of a Bacterivorous Green Alga Reveals Evolutionary Causalities and Consequences of Phago-Mixotrophic Mode of Nutrition.</title>
        <authorList>
            <person name="Burns J.A."/>
            <person name="Paasch A."/>
            <person name="Narechania A."/>
            <person name="Kim E."/>
        </authorList>
    </citation>
    <scope>NUCLEOTIDE SEQUENCE [LARGE SCALE GENOMIC DNA]</scope>
    <source>
        <strain evidence="2 3">PLY_AMNH</strain>
    </source>
</reference>
<comment type="caution">
    <text evidence="2">The sequence shown here is derived from an EMBL/GenBank/DDBJ whole genome shotgun (WGS) entry which is preliminary data.</text>
</comment>
<dbReference type="AlphaFoldDB" id="A0AAE0H1D3"/>
<feature type="compositionally biased region" description="Polar residues" evidence="1">
    <location>
        <begin position="262"/>
        <end position="273"/>
    </location>
</feature>